<organism evidence="1 2">
    <name type="scientific">Nepenthes gracilis</name>
    <name type="common">Slender pitcher plant</name>
    <dbReference type="NCBI Taxonomy" id="150966"/>
    <lineage>
        <taxon>Eukaryota</taxon>
        <taxon>Viridiplantae</taxon>
        <taxon>Streptophyta</taxon>
        <taxon>Embryophyta</taxon>
        <taxon>Tracheophyta</taxon>
        <taxon>Spermatophyta</taxon>
        <taxon>Magnoliopsida</taxon>
        <taxon>eudicotyledons</taxon>
        <taxon>Gunneridae</taxon>
        <taxon>Pentapetalae</taxon>
        <taxon>Caryophyllales</taxon>
        <taxon>Nepenthaceae</taxon>
        <taxon>Nepenthes</taxon>
    </lineage>
</organism>
<dbReference type="EMBL" id="BSYO01000015">
    <property type="protein sequence ID" value="GMH15715.1"/>
    <property type="molecule type" value="Genomic_DNA"/>
</dbReference>
<reference evidence="1" key="1">
    <citation type="submission" date="2023-05" db="EMBL/GenBank/DDBJ databases">
        <title>Nepenthes gracilis genome sequencing.</title>
        <authorList>
            <person name="Fukushima K."/>
        </authorList>
    </citation>
    <scope>NUCLEOTIDE SEQUENCE</scope>
    <source>
        <strain evidence="1">SING2019-196</strain>
    </source>
</reference>
<gene>
    <name evidence="1" type="ORF">Nepgr_017556</name>
</gene>
<dbReference type="Proteomes" id="UP001279734">
    <property type="component" value="Unassembled WGS sequence"/>
</dbReference>
<proteinExistence type="predicted"/>
<evidence type="ECO:0000313" key="2">
    <source>
        <dbReference type="Proteomes" id="UP001279734"/>
    </source>
</evidence>
<protein>
    <submittedName>
        <fullName evidence="1">Uncharacterized protein</fullName>
    </submittedName>
</protein>
<evidence type="ECO:0000313" key="1">
    <source>
        <dbReference type="EMBL" id="GMH15715.1"/>
    </source>
</evidence>
<sequence>MTLYKRYFTDSLLPNDPDEAKRIKRTADWYTIVDGRLYYRGYSIPYKRCLTLKEVDYALVRTQHQYGNVLAMTYDSARARRLQP</sequence>
<comment type="caution">
    <text evidence="1">The sequence shown here is derived from an EMBL/GenBank/DDBJ whole genome shotgun (WGS) entry which is preliminary data.</text>
</comment>
<keyword evidence="2" id="KW-1185">Reference proteome</keyword>
<accession>A0AAD3SRM3</accession>
<dbReference type="AlphaFoldDB" id="A0AAD3SRM3"/>
<name>A0AAD3SRM3_NEPGR</name>